<dbReference type="InterPro" id="IPR009003">
    <property type="entry name" value="Peptidase_S1_PA"/>
</dbReference>
<dbReference type="EMBL" id="JBEYRS010000001">
    <property type="protein sequence ID" value="MEW2360515.1"/>
    <property type="molecule type" value="Genomic_DNA"/>
</dbReference>
<reference evidence="2 3" key="1">
    <citation type="submission" date="2024-06" db="EMBL/GenBank/DDBJ databases">
        <title>The Natural Products Discovery Center: Release of the First 8490 Sequenced Strains for Exploring Actinobacteria Biosynthetic Diversity.</title>
        <authorList>
            <person name="Kalkreuter E."/>
            <person name="Kautsar S.A."/>
            <person name="Yang D."/>
            <person name="Bader C.D."/>
            <person name="Teijaro C.N."/>
            <person name="Fluegel L."/>
            <person name="Davis C.M."/>
            <person name="Simpson J.R."/>
            <person name="Lauterbach L."/>
            <person name="Steele A.D."/>
            <person name="Gui C."/>
            <person name="Meng S."/>
            <person name="Li G."/>
            <person name="Viehrig K."/>
            <person name="Ye F."/>
            <person name="Su P."/>
            <person name="Kiefer A.F."/>
            <person name="Nichols A."/>
            <person name="Cepeda A.J."/>
            <person name="Yan W."/>
            <person name="Fan B."/>
            <person name="Jiang Y."/>
            <person name="Adhikari A."/>
            <person name="Zheng C.-J."/>
            <person name="Schuster L."/>
            <person name="Cowan T.M."/>
            <person name="Smanski M.J."/>
            <person name="Chevrette M.G."/>
            <person name="De Carvalho L.P.S."/>
            <person name="Shen B."/>
        </authorList>
    </citation>
    <scope>NUCLEOTIDE SEQUENCE [LARGE SCALE GENOMIC DNA]</scope>
    <source>
        <strain evidence="2 3">NPDC047833</strain>
    </source>
</reference>
<dbReference type="Gene3D" id="2.40.10.120">
    <property type="match status" value="1"/>
</dbReference>
<evidence type="ECO:0000313" key="2">
    <source>
        <dbReference type="EMBL" id="MEW2360515.1"/>
    </source>
</evidence>
<gene>
    <name evidence="2" type="ORF">AB0887_00880</name>
</gene>
<evidence type="ECO:0000313" key="3">
    <source>
        <dbReference type="Proteomes" id="UP001553843"/>
    </source>
</evidence>
<keyword evidence="3" id="KW-1185">Reference proteome</keyword>
<sequence length="670" mass="73518">MPEPAPRLDALAQAATVHLLAADHDGAGDAPMWGSGFFVAPGWVLTCAHVLRPHLTRDRERPFAVRGADLNDGIPVAARLAHWLLSDHERPVVLPEEDLALVRLLDDAVEHECVWLADRAVRPFGAVVAYGYRPDENEASAGAKPWSADAEINVRDDGAGLRFKPDIAFPKGVSGGPLLDPRTGAVVGLIKSRRKERDGGMAVATLALRRFGAAYREVTAAHDRWHGTAPRVITGDNWIDEQQRLLGAGRHAGPELWTPKDRRAALALLARLPDPGAAPSVAKIVRKVRGRRPPGAAPALLTWRDGHGLLYDGALPEDALTFLHYLRLVAAYVRSRGGDVQPLEAWVAERLGQDDRTHLHALVTDARLPDELRPDPGGPDRVAVPYPGPGEGQTVTVLLDPVISVTPARFHWQIWVNHSGTEGEFEHGDTEMAAEDYSGEGFLPAELVQALRAPLGRTLHRLDGEGAPVPLEFALPAEHFDTQVHRWQFDDMAKLYATEHLGTQRRVVLRDLARRAHPDNPDWHERWEAIAAASELAPARVPERDTRPQARHFQKLPHTSIPVMCRPAGRGAGRDAMRLALGSGHGVMLWHIEGHATRGCQDSCEDLHAGVARLLGQVGSVTELPDVLRHIRQDISRGRSDRRWAEPLALLYDDPRRPLPPEDTMPADSP</sequence>
<dbReference type="RefSeq" id="WP_359777020.1">
    <property type="nucleotide sequence ID" value="NZ_JBEYRR010000003.1"/>
</dbReference>
<dbReference type="InterPro" id="IPR045450">
    <property type="entry name" value="VMAP_C"/>
</dbReference>
<evidence type="ECO:0000259" key="1">
    <source>
        <dbReference type="Pfam" id="PF20028"/>
    </source>
</evidence>
<protein>
    <submittedName>
        <fullName evidence="2">Trypsin-like peptidase domain-containing protein</fullName>
    </submittedName>
</protein>
<dbReference type="SUPFAM" id="SSF50494">
    <property type="entry name" value="Trypsin-like serine proteases"/>
    <property type="match status" value="1"/>
</dbReference>
<dbReference type="Proteomes" id="UP001553843">
    <property type="component" value="Unassembled WGS sequence"/>
</dbReference>
<name>A0ABV3LM16_9ACTN</name>
<comment type="caution">
    <text evidence="2">The sequence shown here is derived from an EMBL/GenBank/DDBJ whole genome shotgun (WGS) entry which is preliminary data.</text>
</comment>
<feature type="domain" description="vWA-MoxR associated protein C-terminal" evidence="1">
    <location>
        <begin position="409"/>
        <end position="655"/>
    </location>
</feature>
<dbReference type="Pfam" id="PF20028">
    <property type="entry name" value="VMAP-C"/>
    <property type="match status" value="1"/>
</dbReference>
<accession>A0ABV3LM16</accession>
<dbReference type="Pfam" id="PF13365">
    <property type="entry name" value="Trypsin_2"/>
    <property type="match status" value="1"/>
</dbReference>
<organism evidence="2 3">
    <name type="scientific">Streptomyces huasconensis</name>
    <dbReference type="NCBI Taxonomy" id="1854574"/>
    <lineage>
        <taxon>Bacteria</taxon>
        <taxon>Bacillati</taxon>
        <taxon>Actinomycetota</taxon>
        <taxon>Actinomycetes</taxon>
        <taxon>Kitasatosporales</taxon>
        <taxon>Streptomycetaceae</taxon>
        <taxon>Streptomyces</taxon>
    </lineage>
</organism>
<proteinExistence type="predicted"/>